<protein>
    <submittedName>
        <fullName evidence="2">SprT-like domain-containing protein</fullName>
    </submittedName>
</protein>
<dbReference type="EMBL" id="JAUJEA010000009">
    <property type="protein sequence ID" value="MDN5203950.1"/>
    <property type="molecule type" value="Genomic_DNA"/>
</dbReference>
<accession>A0ABT8KT63</accession>
<sequence length="203" mass="23907">MKEEQFYHMLAQHVPTVSIDYCYRLRQRYRFHFKLSKSRKTKLGDYRFDPSTKSHTISVNYDLNPYSFLITYIHEVAHLVVREVYGNNSAPHGKEWKRTFKELFSPLLNDSVFPQKILVPLVKYLRNPKASSYADGALLMALHTYDDKDNQANFLHQLESGRIFRIGSRVFKKGNTRRTRVLCLEPKTGRKYLISKMAEVEPL</sequence>
<name>A0ABT8KT63_9BACT</name>
<feature type="domain" description="SprT-like" evidence="1">
    <location>
        <begin position="27"/>
        <end position="103"/>
    </location>
</feature>
<organism evidence="2 3">
    <name type="scientific">Splendidivirga corallicola</name>
    <dbReference type="NCBI Taxonomy" id="3051826"/>
    <lineage>
        <taxon>Bacteria</taxon>
        <taxon>Pseudomonadati</taxon>
        <taxon>Bacteroidota</taxon>
        <taxon>Cytophagia</taxon>
        <taxon>Cytophagales</taxon>
        <taxon>Splendidivirgaceae</taxon>
        <taxon>Splendidivirga</taxon>
    </lineage>
</organism>
<dbReference type="InterPro" id="IPR006640">
    <property type="entry name" value="SprT-like_domain"/>
</dbReference>
<evidence type="ECO:0000313" key="2">
    <source>
        <dbReference type="EMBL" id="MDN5203950.1"/>
    </source>
</evidence>
<evidence type="ECO:0000313" key="3">
    <source>
        <dbReference type="Proteomes" id="UP001172082"/>
    </source>
</evidence>
<proteinExistence type="predicted"/>
<reference evidence="2" key="1">
    <citation type="submission" date="2023-06" db="EMBL/GenBank/DDBJ databases">
        <title>Genomic of Parafulvivirga corallium.</title>
        <authorList>
            <person name="Wang G."/>
        </authorList>
    </citation>
    <scope>NUCLEOTIDE SEQUENCE</scope>
    <source>
        <strain evidence="2">BMA10</strain>
    </source>
</reference>
<dbReference type="RefSeq" id="WP_346753974.1">
    <property type="nucleotide sequence ID" value="NZ_JAUJEA010000009.1"/>
</dbReference>
<gene>
    <name evidence="2" type="ORF">QQ008_21345</name>
</gene>
<comment type="caution">
    <text evidence="2">The sequence shown here is derived from an EMBL/GenBank/DDBJ whole genome shotgun (WGS) entry which is preliminary data.</text>
</comment>
<evidence type="ECO:0000259" key="1">
    <source>
        <dbReference type="Pfam" id="PF10263"/>
    </source>
</evidence>
<keyword evidence="3" id="KW-1185">Reference proteome</keyword>
<dbReference type="Proteomes" id="UP001172082">
    <property type="component" value="Unassembled WGS sequence"/>
</dbReference>
<dbReference type="Pfam" id="PF10263">
    <property type="entry name" value="SprT-like"/>
    <property type="match status" value="1"/>
</dbReference>